<dbReference type="eggNOG" id="KOG0504">
    <property type="taxonomic scope" value="Eukaryota"/>
</dbReference>
<dbReference type="InterPro" id="IPR002110">
    <property type="entry name" value="Ankyrin_rpt"/>
</dbReference>
<dbReference type="Pfam" id="PF00023">
    <property type="entry name" value="Ank"/>
    <property type="match status" value="1"/>
</dbReference>
<evidence type="ECO:0000256" key="2">
    <source>
        <dbReference type="SAM" id="MobiDB-lite"/>
    </source>
</evidence>
<organism evidence="5 6">
    <name type="scientific">Hypocrea atroviridis (strain ATCC 20476 / IMI 206040)</name>
    <name type="common">Trichoderma atroviride</name>
    <dbReference type="NCBI Taxonomy" id="452589"/>
    <lineage>
        <taxon>Eukaryota</taxon>
        <taxon>Fungi</taxon>
        <taxon>Dikarya</taxon>
        <taxon>Ascomycota</taxon>
        <taxon>Pezizomycotina</taxon>
        <taxon>Sordariomycetes</taxon>
        <taxon>Hypocreomycetidae</taxon>
        <taxon>Hypocreales</taxon>
        <taxon>Hypocreaceae</taxon>
        <taxon>Trichoderma</taxon>
    </lineage>
</organism>
<dbReference type="SMART" id="SM00248">
    <property type="entry name" value="ANK"/>
    <property type="match status" value="6"/>
</dbReference>
<dbReference type="EMBL" id="ABDG02000025">
    <property type="protein sequence ID" value="EHK44513.1"/>
    <property type="molecule type" value="Genomic_DNA"/>
</dbReference>
<dbReference type="SUPFAM" id="SSF48403">
    <property type="entry name" value="Ankyrin repeat"/>
    <property type="match status" value="1"/>
</dbReference>
<dbReference type="InterPro" id="IPR054471">
    <property type="entry name" value="GPIID_WHD"/>
</dbReference>
<evidence type="ECO:0000256" key="1">
    <source>
        <dbReference type="ARBA" id="ARBA00022737"/>
    </source>
</evidence>
<feature type="compositionally biased region" description="Polar residues" evidence="2">
    <location>
        <begin position="34"/>
        <end position="44"/>
    </location>
</feature>
<keyword evidence="6" id="KW-1185">Reference proteome</keyword>
<name>G9NYQ7_HYPAI</name>
<protein>
    <submittedName>
        <fullName evidence="5">Uncharacterized protein</fullName>
    </submittedName>
</protein>
<dbReference type="Proteomes" id="UP000005426">
    <property type="component" value="Unassembled WGS sequence"/>
</dbReference>
<proteinExistence type="predicted"/>
<dbReference type="OrthoDB" id="7464126at2759"/>
<dbReference type="STRING" id="452589.G9NYQ7"/>
<dbReference type="SUPFAM" id="SSF52540">
    <property type="entry name" value="P-loop containing nucleoside triphosphate hydrolases"/>
    <property type="match status" value="1"/>
</dbReference>
<dbReference type="InterPro" id="IPR027417">
    <property type="entry name" value="P-loop_NTPase"/>
</dbReference>
<dbReference type="HOGENOM" id="CLU_000288_34_7_1"/>
<feature type="compositionally biased region" description="Basic and acidic residues" evidence="2">
    <location>
        <begin position="1"/>
        <end position="13"/>
    </location>
</feature>
<dbReference type="PANTHER" id="PTHR10039:SF16">
    <property type="entry name" value="GPI INOSITOL-DEACYLASE"/>
    <property type="match status" value="1"/>
</dbReference>
<dbReference type="Pfam" id="PF22939">
    <property type="entry name" value="WHD_GPIID"/>
    <property type="match status" value="1"/>
</dbReference>
<dbReference type="OMA" id="EWISPVP"/>
<dbReference type="InterPro" id="IPR036770">
    <property type="entry name" value="Ankyrin_rpt-contain_sf"/>
</dbReference>
<dbReference type="Pfam" id="PF12796">
    <property type="entry name" value="Ank_2"/>
    <property type="match status" value="1"/>
</dbReference>
<dbReference type="InterPro" id="IPR056884">
    <property type="entry name" value="NPHP3-like_N"/>
</dbReference>
<dbReference type="AlphaFoldDB" id="G9NYQ7"/>
<feature type="region of interest" description="Disordered" evidence="2">
    <location>
        <begin position="1"/>
        <end position="97"/>
    </location>
</feature>
<evidence type="ECO:0000313" key="5">
    <source>
        <dbReference type="EMBL" id="EHK44513.1"/>
    </source>
</evidence>
<feature type="compositionally biased region" description="Low complexity" evidence="2">
    <location>
        <begin position="22"/>
        <end position="31"/>
    </location>
</feature>
<dbReference type="Gene3D" id="1.25.40.20">
    <property type="entry name" value="Ankyrin repeat-containing domain"/>
    <property type="match status" value="2"/>
</dbReference>
<accession>G9NYQ7</accession>
<evidence type="ECO:0000313" key="6">
    <source>
        <dbReference type="Proteomes" id="UP000005426"/>
    </source>
</evidence>
<keyword evidence="1" id="KW-0677">Repeat</keyword>
<comment type="caution">
    <text evidence="5">The sequence shown here is derived from an EMBL/GenBank/DDBJ whole genome shotgun (WGS) entry which is preliminary data.</text>
</comment>
<reference evidence="5 6" key="1">
    <citation type="journal article" date="2011" name="Genome Biol.">
        <title>Comparative genome sequence analysis underscores mycoparasitism as the ancestral life style of Trichoderma.</title>
        <authorList>
            <person name="Kubicek C.P."/>
            <person name="Herrera-Estrella A."/>
            <person name="Seidl-Seiboth V."/>
            <person name="Martinez D.A."/>
            <person name="Druzhinina I.S."/>
            <person name="Thon M."/>
            <person name="Zeilinger S."/>
            <person name="Casas-Flores S."/>
            <person name="Horwitz B.A."/>
            <person name="Mukherjee P.K."/>
            <person name="Mukherjee M."/>
            <person name="Kredics L."/>
            <person name="Alcaraz L.D."/>
            <person name="Aerts A."/>
            <person name="Antal Z."/>
            <person name="Atanasova L."/>
            <person name="Cervantes-Badillo M.G."/>
            <person name="Challacombe J."/>
            <person name="Chertkov O."/>
            <person name="McCluskey K."/>
            <person name="Coulpier F."/>
            <person name="Deshpande N."/>
            <person name="von Doehren H."/>
            <person name="Ebbole D.J."/>
            <person name="Esquivel-Naranjo E.U."/>
            <person name="Fekete E."/>
            <person name="Flipphi M."/>
            <person name="Glaser F."/>
            <person name="Gomez-Rodriguez E.Y."/>
            <person name="Gruber S."/>
            <person name="Han C."/>
            <person name="Henrissat B."/>
            <person name="Hermosa R."/>
            <person name="Hernandez-Onate M."/>
            <person name="Karaffa L."/>
            <person name="Kosti I."/>
            <person name="Le Crom S."/>
            <person name="Lindquist E."/>
            <person name="Lucas S."/>
            <person name="Luebeck M."/>
            <person name="Luebeck P.S."/>
            <person name="Margeot A."/>
            <person name="Metz B."/>
            <person name="Misra M."/>
            <person name="Nevalainen H."/>
            <person name="Omann M."/>
            <person name="Packer N."/>
            <person name="Perrone G."/>
            <person name="Uresti-Rivera E.E."/>
            <person name="Salamov A."/>
            <person name="Schmoll M."/>
            <person name="Seiboth B."/>
            <person name="Shapiro H."/>
            <person name="Sukno S."/>
            <person name="Tamayo-Ramos J.A."/>
            <person name="Tisch D."/>
            <person name="Wiest A."/>
            <person name="Wilkinson H.H."/>
            <person name="Zhang M."/>
            <person name="Coutinho P.M."/>
            <person name="Kenerley C.M."/>
            <person name="Monte E."/>
            <person name="Baker S.E."/>
            <person name="Grigoriev I.V."/>
        </authorList>
    </citation>
    <scope>NUCLEOTIDE SEQUENCE [LARGE SCALE GENOMIC DNA]</scope>
    <source>
        <strain evidence="6">ATCC 20476 / IMI 206040</strain>
    </source>
</reference>
<dbReference type="Pfam" id="PF24883">
    <property type="entry name" value="NPHP3_N"/>
    <property type="match status" value="1"/>
</dbReference>
<feature type="compositionally biased region" description="Polar residues" evidence="2">
    <location>
        <begin position="65"/>
        <end position="85"/>
    </location>
</feature>
<feature type="domain" description="Nephrocystin 3-like N-terminal" evidence="4">
    <location>
        <begin position="386"/>
        <end position="462"/>
    </location>
</feature>
<evidence type="ECO:0000259" key="4">
    <source>
        <dbReference type="Pfam" id="PF24883"/>
    </source>
</evidence>
<feature type="compositionally biased region" description="Basic residues" evidence="2">
    <location>
        <begin position="48"/>
        <end position="59"/>
    </location>
</feature>
<dbReference type="Gene3D" id="3.40.50.300">
    <property type="entry name" value="P-loop containing nucleotide triphosphate hydrolases"/>
    <property type="match status" value="1"/>
</dbReference>
<dbReference type="PANTHER" id="PTHR10039">
    <property type="entry name" value="AMELOGENIN"/>
    <property type="match status" value="1"/>
</dbReference>
<gene>
    <name evidence="5" type="ORF">TRIATDRAFT_131580</name>
</gene>
<evidence type="ECO:0000259" key="3">
    <source>
        <dbReference type="Pfam" id="PF22939"/>
    </source>
</evidence>
<sequence length="1163" mass="130026">MASDERGRKRDWLLKPLTMMNRSRSSSSAARKGLSTTLQANNTLRLKVPLRHTSHRRSKSQSSSPYIDSQFSSHPTITRPESQTVPDAPKSPPSQLSDLWGQAFRNANDTTQKWLKEQGLDFQSSDGTQIKTQIKEVISLMKSKEVSENVSEPLAITIANRKIIVREYLADAVAFITMVGDAAIVFAPPQASVPWTVAKAVMKIPVNSIEQKAALVGTIEWFLRITRRGQIYESLYTTETTDEGALSNLHNALVELYTAAIELLAKFDTMAKGGAFKELLTAVLSPKYATDLVANLNKKEEILDREAQSCEASRSAKSSEDMKVQTEAFQKQLAQLTLPLPRIDVAVSSLLEKVKDKELEELMDYISSEMFGKGHATVTNARVEKTGDWLLSNDYFRAWQDIPSSSTVFVLKGAGGTGKTYLTSRVIDYVKGFAYFYCNRSGSSMQQPIIVLRSFVRQLSGKAFDDSESFNFYSKTTIILDALDETDIGTYNLAKSLIQMTEKSKRPVKIFISSRPDREELEEEYKDNLLITVDASNQHEDIQKYLEHELYSTKKFKRLKPEIQGEIKDIFNKKACGILNTNPVLMDEVVHDWSQNLPDDLTEAYNDLWKNIQRQHESVVALAERAIQWVLCSIEPLESKSLLEAIQYTIEGSTVVDKGKQLQQEILSLCQDLLTIDEERDVWMLPHASVAEYFESKGWTGRKCDAFAAKTCLGFLEYFQPKEIQEGFFAYYANYNWHKHVGRYDKWLGSKKEEEADPSVAAALKRFLGSPNEGSDSYRKWAERDSQMRPTNMALFAMCRYGFYYTLRNWWQDGKITEEMALLKNEDGQNSLALAAENGCMPICRHLMGSIDAMHPDAERHAGALVAALKNGNDDVFKMLVMEANADVNFPDGKDNSAAQYAAQVHPEMLQWMVDHSLADLEKENESGNWMGNVLIAAAGRGNVESIRILLGAGANVNATVQNGTYGSALVAVAALCMAEGHVEIARLLLNSGADPNLPLRGGNFGSALEASARILYFIHEESEELVCKVQNMLLEAGAEPTALFNRGEHGSALAAAAFYGQLDFLRAMVDRVGVECAINILRQGRHPGERMFRNQQKVERWKDTAAYLANEVGASKDVLRCVGLWDVDPVPAGYGELMEIQLIEHGQQDDVEDSSDWSSCND</sequence>
<feature type="domain" description="GPI inositol-deacylase winged helix" evidence="3">
    <location>
        <begin position="621"/>
        <end position="698"/>
    </location>
</feature>